<dbReference type="Proteomes" id="UP000681967">
    <property type="component" value="Unassembled WGS sequence"/>
</dbReference>
<dbReference type="InterPro" id="IPR047161">
    <property type="entry name" value="GIT-like"/>
</dbReference>
<feature type="non-terminal residue" evidence="2">
    <location>
        <position position="84"/>
    </location>
</feature>
<dbReference type="EMBL" id="CAJOBH010291303">
    <property type="protein sequence ID" value="CAF5181460.1"/>
    <property type="molecule type" value="Genomic_DNA"/>
</dbReference>
<dbReference type="PANTHER" id="PTHR46097:SF3">
    <property type="entry name" value="ARF GTPASE-ACTIVATING PROTEIN GIT"/>
    <property type="match status" value="1"/>
</dbReference>
<feature type="domain" description="GIT Spa2 homology (SHD)" evidence="1">
    <location>
        <begin position="35"/>
        <end position="61"/>
    </location>
</feature>
<organism evidence="2 4">
    <name type="scientific">Rotaria magnacalcarata</name>
    <dbReference type="NCBI Taxonomy" id="392030"/>
    <lineage>
        <taxon>Eukaryota</taxon>
        <taxon>Metazoa</taxon>
        <taxon>Spiralia</taxon>
        <taxon>Gnathifera</taxon>
        <taxon>Rotifera</taxon>
        <taxon>Eurotatoria</taxon>
        <taxon>Bdelloidea</taxon>
        <taxon>Philodinida</taxon>
        <taxon>Philodinidae</taxon>
        <taxon>Rotaria</taxon>
    </lineage>
</organism>
<evidence type="ECO:0000313" key="4">
    <source>
        <dbReference type="Proteomes" id="UP000681967"/>
    </source>
</evidence>
<dbReference type="GO" id="GO:0007420">
    <property type="term" value="P:brain development"/>
    <property type="evidence" value="ECO:0007669"/>
    <property type="project" value="InterPro"/>
</dbReference>
<accession>A0A8S3HJH3</accession>
<evidence type="ECO:0000313" key="2">
    <source>
        <dbReference type="EMBL" id="CAF5181460.1"/>
    </source>
</evidence>
<dbReference type="PANTHER" id="PTHR46097">
    <property type="entry name" value="G PROTEIN-COUPLED RECEPTOR KINASE INTERACTING ARFGAP"/>
    <property type="match status" value="1"/>
</dbReference>
<dbReference type="GO" id="GO:0005096">
    <property type="term" value="F:GTPase activator activity"/>
    <property type="evidence" value="ECO:0007669"/>
    <property type="project" value="InterPro"/>
</dbReference>
<name>A0A8S3HJH3_9BILA</name>
<proteinExistence type="predicted"/>
<comment type="caution">
    <text evidence="2">The sequence shown here is derived from an EMBL/GenBank/DDBJ whole genome shotgun (WGS) entry which is preliminary data.</text>
</comment>
<protein>
    <recommendedName>
        <fullName evidence="1">GIT Spa2 homology (SHD) domain-containing protein</fullName>
    </recommendedName>
</protein>
<evidence type="ECO:0000313" key="3">
    <source>
        <dbReference type="EMBL" id="CAF5182170.1"/>
    </source>
</evidence>
<sequence>FVLVWHAQVDQELIPLHVVPFLPVNPSFSATRNQGRQKLARYELKDFNRFIYDILNEVSRRYYDFIQQPSISSPTKCMKKVNLW</sequence>
<dbReference type="EMBL" id="CAJOBH010291891">
    <property type="protein sequence ID" value="CAF5182170.1"/>
    <property type="molecule type" value="Genomic_DNA"/>
</dbReference>
<dbReference type="GO" id="GO:0008277">
    <property type="term" value="P:regulation of G protein-coupled receptor signaling pathway"/>
    <property type="evidence" value="ECO:0007669"/>
    <property type="project" value="TreeGrafter"/>
</dbReference>
<evidence type="ECO:0000259" key="1">
    <source>
        <dbReference type="Pfam" id="PF08518"/>
    </source>
</evidence>
<dbReference type="GO" id="GO:0031267">
    <property type="term" value="F:small GTPase binding"/>
    <property type="evidence" value="ECO:0007669"/>
    <property type="project" value="TreeGrafter"/>
</dbReference>
<dbReference type="InterPro" id="IPR013724">
    <property type="entry name" value="GIT_SHD"/>
</dbReference>
<dbReference type="GO" id="GO:0032012">
    <property type="term" value="P:regulation of ARF protein signal transduction"/>
    <property type="evidence" value="ECO:0007669"/>
    <property type="project" value="InterPro"/>
</dbReference>
<reference evidence="2" key="1">
    <citation type="submission" date="2021-02" db="EMBL/GenBank/DDBJ databases">
        <authorList>
            <person name="Nowell W R."/>
        </authorList>
    </citation>
    <scope>NUCLEOTIDE SEQUENCE</scope>
</reference>
<dbReference type="AlphaFoldDB" id="A0A8S3HJH3"/>
<dbReference type="Pfam" id="PF08518">
    <property type="entry name" value="GIT_SHD"/>
    <property type="match status" value="1"/>
</dbReference>
<gene>
    <name evidence="2" type="ORF">BYL167_LOCUS79024</name>
    <name evidence="3" type="ORF">BYL167_LOCUS79136</name>
</gene>